<accession>A0A0F9LTC1</accession>
<evidence type="ECO:0000256" key="1">
    <source>
        <dbReference type="ARBA" id="ARBA00023002"/>
    </source>
</evidence>
<dbReference type="AlphaFoldDB" id="A0A0F9LTC1"/>
<name>A0A0F9LTC1_9ZZZZ</name>
<dbReference type="InterPro" id="IPR051626">
    <property type="entry name" value="Oxidoreductase_gamma_subunit"/>
</dbReference>
<dbReference type="Gene3D" id="3.40.920.10">
    <property type="entry name" value="Pyruvate-ferredoxin oxidoreductase, PFOR, domain III"/>
    <property type="match status" value="1"/>
</dbReference>
<evidence type="ECO:0000259" key="2">
    <source>
        <dbReference type="Pfam" id="PF01558"/>
    </source>
</evidence>
<dbReference type="GO" id="GO:0016625">
    <property type="term" value="F:oxidoreductase activity, acting on the aldehyde or oxo group of donors, iron-sulfur protein as acceptor"/>
    <property type="evidence" value="ECO:0007669"/>
    <property type="project" value="InterPro"/>
</dbReference>
<evidence type="ECO:0000313" key="3">
    <source>
        <dbReference type="EMBL" id="KKM98379.1"/>
    </source>
</evidence>
<dbReference type="Pfam" id="PF01558">
    <property type="entry name" value="POR"/>
    <property type="match status" value="1"/>
</dbReference>
<dbReference type="EMBL" id="LAZR01005627">
    <property type="protein sequence ID" value="KKM98379.1"/>
    <property type="molecule type" value="Genomic_DNA"/>
</dbReference>
<proteinExistence type="predicted"/>
<dbReference type="NCBIfam" id="TIGR02175">
    <property type="entry name" value="PorC_KorC"/>
    <property type="match status" value="1"/>
</dbReference>
<dbReference type="PANTHER" id="PTHR43366:SF1">
    <property type="entry name" value="PYRUVATE SYNTHASE SUBUNIT PORC"/>
    <property type="match status" value="1"/>
</dbReference>
<dbReference type="InterPro" id="IPR002869">
    <property type="entry name" value="Pyrv_flavodox_OxRed_cen"/>
</dbReference>
<gene>
    <name evidence="3" type="ORF">LCGC14_1158550</name>
</gene>
<reference evidence="3" key="1">
    <citation type="journal article" date="2015" name="Nature">
        <title>Complex archaea that bridge the gap between prokaryotes and eukaryotes.</title>
        <authorList>
            <person name="Spang A."/>
            <person name="Saw J.H."/>
            <person name="Jorgensen S.L."/>
            <person name="Zaremba-Niedzwiedzka K."/>
            <person name="Martijn J."/>
            <person name="Lind A.E."/>
            <person name="van Eijk R."/>
            <person name="Schleper C."/>
            <person name="Guy L."/>
            <person name="Ettema T.J."/>
        </authorList>
    </citation>
    <scope>NUCLEOTIDE SEQUENCE</scope>
</reference>
<organism evidence="3">
    <name type="scientific">marine sediment metagenome</name>
    <dbReference type="NCBI Taxonomy" id="412755"/>
    <lineage>
        <taxon>unclassified sequences</taxon>
        <taxon>metagenomes</taxon>
        <taxon>ecological metagenomes</taxon>
    </lineage>
</organism>
<dbReference type="InterPro" id="IPR011894">
    <property type="entry name" value="PorC_KorC"/>
</dbReference>
<feature type="domain" description="Pyruvate/ketoisovalerate oxidoreductase catalytic" evidence="2">
    <location>
        <begin position="28"/>
        <end position="199"/>
    </location>
</feature>
<dbReference type="SUPFAM" id="SSF53323">
    <property type="entry name" value="Pyruvate-ferredoxin oxidoreductase, PFOR, domain III"/>
    <property type="match status" value="1"/>
</dbReference>
<comment type="caution">
    <text evidence="3">The sequence shown here is derived from an EMBL/GenBank/DDBJ whole genome shotgun (WGS) entry which is preliminary data.</text>
</comment>
<protein>
    <recommendedName>
        <fullName evidence="2">Pyruvate/ketoisovalerate oxidoreductase catalytic domain-containing protein</fullName>
    </recommendedName>
</protein>
<sequence length="204" mass="22527">MASRNQERKKWKKLSNEKIVEISMHCRGGQTCITASQLLAKMAFETGFKDTIAIPIIGAERRGAPIQAFTKVSRNKTIKTYDSVVNPDYLLLFDISLLNIPTITATVKEGTSLIVNSPDPIDTTNLPKGIKIFIVDATGICIKRAFMHSSGPILNIPLLGAFGKVSGYYDLEVMEKVLKKEFGEGKIEKNMSVAKDAYESVKEI</sequence>
<dbReference type="InterPro" id="IPR019752">
    <property type="entry name" value="Pyrv/ketoisovalerate_OxRed_cat"/>
</dbReference>
<keyword evidence="1" id="KW-0560">Oxidoreductase</keyword>
<dbReference type="PANTHER" id="PTHR43366">
    <property type="entry name" value="PYRUVATE SYNTHASE SUBUNIT PORC"/>
    <property type="match status" value="1"/>
</dbReference>